<comment type="similarity">
    <text evidence="3">Belongs to the eukaryotic ribosomal protein eL27 family.</text>
</comment>
<accession>A0AAF0JB39</accession>
<dbReference type="InterPro" id="IPR020568">
    <property type="entry name" value="Ribosomal_Su5_D2-typ_SF"/>
</dbReference>
<dbReference type="GO" id="GO:0005840">
    <property type="term" value="C:ribosome"/>
    <property type="evidence" value="ECO:0007669"/>
    <property type="project" value="UniProtKB-KW"/>
</dbReference>
<evidence type="ECO:0000256" key="8">
    <source>
        <dbReference type="ARBA" id="ARBA00022955"/>
    </source>
</evidence>
<organism evidence="18 19">
    <name type="scientific">Malassezia japonica</name>
    <dbReference type="NCBI Taxonomy" id="223818"/>
    <lineage>
        <taxon>Eukaryota</taxon>
        <taxon>Fungi</taxon>
        <taxon>Dikarya</taxon>
        <taxon>Basidiomycota</taxon>
        <taxon>Ustilaginomycotina</taxon>
        <taxon>Malasseziomycetes</taxon>
        <taxon>Malasseziales</taxon>
        <taxon>Malasseziaceae</taxon>
        <taxon>Malassezia</taxon>
    </lineage>
</organism>
<gene>
    <name evidence="18" type="primary">MVD1</name>
    <name evidence="18" type="ORF">MJAP1_002456</name>
</gene>
<feature type="domain" description="Mvd1 C-terminal" evidence="16">
    <location>
        <begin position="333"/>
        <end position="534"/>
    </location>
</feature>
<dbReference type="GO" id="GO:0003735">
    <property type="term" value="F:structural constituent of ribosome"/>
    <property type="evidence" value="ECO:0007669"/>
    <property type="project" value="InterPro"/>
</dbReference>
<evidence type="ECO:0000259" key="17">
    <source>
        <dbReference type="Pfam" id="PF22700"/>
    </source>
</evidence>
<dbReference type="SUPFAM" id="SSF50104">
    <property type="entry name" value="Translation proteins SH3-like domain"/>
    <property type="match status" value="1"/>
</dbReference>
<keyword evidence="15" id="KW-0687">Ribonucleoprotein</keyword>
<dbReference type="InterPro" id="IPR029765">
    <property type="entry name" value="Mev_diP_decarb"/>
</dbReference>
<evidence type="ECO:0000256" key="3">
    <source>
        <dbReference type="ARBA" id="ARBA00009124"/>
    </source>
</evidence>
<dbReference type="EMBL" id="CP119961">
    <property type="protein sequence ID" value="WFD39479.1"/>
    <property type="molecule type" value="Genomic_DNA"/>
</dbReference>
<dbReference type="FunFam" id="3.30.70.890:FF:000005">
    <property type="entry name" value="Diphosphomevalonate decarboxylase"/>
    <property type="match status" value="1"/>
</dbReference>
<dbReference type="GeneID" id="85226107"/>
<dbReference type="FunFam" id="3.30.230.10:FF:000018">
    <property type="entry name" value="Diphosphomevalonate decarboxylase"/>
    <property type="match status" value="1"/>
</dbReference>
<dbReference type="GO" id="GO:0005829">
    <property type="term" value="C:cytosol"/>
    <property type="evidence" value="ECO:0007669"/>
    <property type="project" value="InterPro"/>
</dbReference>
<dbReference type="SUPFAM" id="SSF54211">
    <property type="entry name" value="Ribosomal protein S5 domain 2-like"/>
    <property type="match status" value="1"/>
</dbReference>
<dbReference type="GO" id="GO:0006412">
    <property type="term" value="P:translation"/>
    <property type="evidence" value="ECO:0007669"/>
    <property type="project" value="InterPro"/>
</dbReference>
<feature type="domain" description="Diphosphomevalonate decarboxylase-like N-terminal" evidence="17">
    <location>
        <begin position="145"/>
        <end position="319"/>
    </location>
</feature>
<keyword evidence="10" id="KW-0756">Sterol biosynthesis</keyword>
<keyword evidence="6" id="KW-0547">Nucleotide-binding</keyword>
<evidence type="ECO:0000256" key="14">
    <source>
        <dbReference type="ARBA" id="ARBA00023239"/>
    </source>
</evidence>
<evidence type="ECO:0000256" key="10">
    <source>
        <dbReference type="ARBA" id="ARBA00023011"/>
    </source>
</evidence>
<dbReference type="AlphaFoldDB" id="A0AAF0JB39"/>
<dbReference type="GO" id="GO:0005524">
    <property type="term" value="F:ATP binding"/>
    <property type="evidence" value="ECO:0007669"/>
    <property type="project" value="UniProtKB-KW"/>
</dbReference>
<evidence type="ECO:0000256" key="13">
    <source>
        <dbReference type="ARBA" id="ARBA00023221"/>
    </source>
</evidence>
<dbReference type="PANTHER" id="PTHR10977:SF3">
    <property type="entry name" value="DIPHOSPHOMEVALONATE DECARBOXYLASE"/>
    <property type="match status" value="1"/>
</dbReference>
<dbReference type="Gene3D" id="3.30.70.890">
    <property type="entry name" value="GHMP kinase, C-terminal domain"/>
    <property type="match status" value="1"/>
</dbReference>
<dbReference type="NCBIfam" id="TIGR01240">
    <property type="entry name" value="mevDPdecarb"/>
    <property type="match status" value="1"/>
</dbReference>
<evidence type="ECO:0000256" key="2">
    <source>
        <dbReference type="ARBA" id="ARBA00008831"/>
    </source>
</evidence>
<evidence type="ECO:0000259" key="16">
    <source>
        <dbReference type="Pfam" id="PF18376"/>
    </source>
</evidence>
<dbReference type="Pfam" id="PF01777">
    <property type="entry name" value="Ribosomal_L27e"/>
    <property type="match status" value="1"/>
</dbReference>
<keyword evidence="8" id="KW-0752">Steroid biosynthesis</keyword>
<dbReference type="PANTHER" id="PTHR10977">
    <property type="entry name" value="DIPHOSPHOMEVALONATE DECARBOXYLASE"/>
    <property type="match status" value="1"/>
</dbReference>
<dbReference type="Pfam" id="PF18376">
    <property type="entry name" value="MDD_C"/>
    <property type="match status" value="1"/>
</dbReference>
<evidence type="ECO:0000256" key="7">
    <source>
        <dbReference type="ARBA" id="ARBA00022840"/>
    </source>
</evidence>
<evidence type="ECO:0000256" key="15">
    <source>
        <dbReference type="ARBA" id="ARBA00023274"/>
    </source>
</evidence>
<evidence type="ECO:0000256" key="1">
    <source>
        <dbReference type="ARBA" id="ARBA00005055"/>
    </source>
</evidence>
<dbReference type="InterPro" id="IPR041991">
    <property type="entry name" value="Ribosomal_eL27_KOW"/>
</dbReference>
<dbReference type="Pfam" id="PF22700">
    <property type="entry name" value="MVD-like_N"/>
    <property type="match status" value="1"/>
</dbReference>
<reference evidence="18" key="1">
    <citation type="submission" date="2023-03" db="EMBL/GenBank/DDBJ databases">
        <title>Mating type loci evolution in Malassezia.</title>
        <authorList>
            <person name="Coelho M.A."/>
        </authorList>
    </citation>
    <scope>NUCLEOTIDE SEQUENCE</scope>
    <source>
        <strain evidence="18">CBS 9431</strain>
    </source>
</reference>
<keyword evidence="14 18" id="KW-0456">Lyase</keyword>
<dbReference type="Proteomes" id="UP001217754">
    <property type="component" value="Chromosome 4"/>
</dbReference>
<comment type="pathway">
    <text evidence="1">Isoprenoid biosynthesis; isopentenyl diphosphate biosynthesis via mevalonate pathway; isopentenyl diphosphate from (R)-mevalonate: step 3/3.</text>
</comment>
<evidence type="ECO:0000313" key="19">
    <source>
        <dbReference type="Proteomes" id="UP001217754"/>
    </source>
</evidence>
<dbReference type="Gene3D" id="3.30.230.10">
    <property type="match status" value="1"/>
</dbReference>
<dbReference type="InterPro" id="IPR053859">
    <property type="entry name" value="MVD-like_N"/>
</dbReference>
<evidence type="ECO:0000256" key="6">
    <source>
        <dbReference type="ARBA" id="ARBA00022741"/>
    </source>
</evidence>
<dbReference type="EC" id="4.1.1.33" evidence="4"/>
<dbReference type="InterPro" id="IPR008991">
    <property type="entry name" value="Translation_prot_SH3-like_sf"/>
</dbReference>
<keyword evidence="7" id="KW-0067">ATP-binding</keyword>
<dbReference type="InterPro" id="IPR038655">
    <property type="entry name" value="Ribosomal_eL27_sf"/>
</dbReference>
<proteinExistence type="inferred from homology"/>
<evidence type="ECO:0000313" key="18">
    <source>
        <dbReference type="EMBL" id="WFD39479.1"/>
    </source>
</evidence>
<keyword evidence="12" id="KW-1207">Sterol metabolism</keyword>
<keyword evidence="11" id="KW-0443">Lipid metabolism</keyword>
<evidence type="ECO:0000256" key="9">
    <source>
        <dbReference type="ARBA" id="ARBA00022980"/>
    </source>
</evidence>
<dbReference type="CDD" id="cd06090">
    <property type="entry name" value="KOW_RPL27"/>
    <property type="match status" value="1"/>
</dbReference>
<dbReference type="SUPFAM" id="SSF55060">
    <property type="entry name" value="GHMP Kinase, C-terminal domain"/>
    <property type="match status" value="1"/>
</dbReference>
<name>A0AAF0JB39_9BASI</name>
<dbReference type="GO" id="GO:0004163">
    <property type="term" value="F:diphosphomevalonate decarboxylase activity"/>
    <property type="evidence" value="ECO:0007669"/>
    <property type="project" value="UniProtKB-EC"/>
</dbReference>
<dbReference type="GO" id="GO:0016126">
    <property type="term" value="P:sterol biosynthetic process"/>
    <property type="evidence" value="ECO:0007669"/>
    <property type="project" value="UniProtKB-KW"/>
</dbReference>
<keyword evidence="9" id="KW-0689">Ribosomal protein</keyword>
<dbReference type="Gene3D" id="2.30.30.770">
    <property type="match status" value="1"/>
</dbReference>
<sequence length="559" mass="61796">MPKIYKPGKVAVVLQGRHAGKKVVVIKQHDEGNKEHGFPYVIAAGIERYPLKVNKRMGAKKLARRSKIKPFVKVINYNHLFPTRYALELEGLKGVASNDTFKEVSQREAAKKEVKKLFEERYQSGKNRWFFTPLRMSVHQATCTAPVNIAVVKYWGKRDTKLILPTNDSLSVTLDQDHLRTVTTARADASFQPGARLWLNGVEEEIKAEGRLDACLAELRRLRAEREAADSSLEKMSAWGLHLCSENNFPTAAGLASSASGFAALAVTVAELYGLSDVLSRSALSMIARRGSGSACRSVFGGFVAWEGGEKADGTDSLAVEVAERDHWPELDVLICVVNDGKKGTSSTSGMQRTVQTSPLLQHRIKHVVPERMQKMREAIAKRDFALFTEVTTADSNDFHACCLDTAPPIFYMNDTSRAIVMVVEELNRARAEEGKDPIAAYTFDAGPNAVLYVRKGDMDVVLRTVRHYFPDADFDDTFNLLGAGAGASHRGEESKQELPTLPASFNKDVVPVHPTGSVRRMIHTRVGDGPRVLERGLGKESLLNEEGLPLRLQRAKRA</sequence>
<comment type="similarity">
    <text evidence="2">Belongs to the diphosphomevalonate decarboxylase family.</text>
</comment>
<keyword evidence="13" id="KW-0753">Steroid metabolism</keyword>
<keyword evidence="19" id="KW-1185">Reference proteome</keyword>
<evidence type="ECO:0000256" key="5">
    <source>
        <dbReference type="ARBA" id="ARBA00022516"/>
    </source>
</evidence>
<dbReference type="InterPro" id="IPR036554">
    <property type="entry name" value="GHMP_kinase_C_sf"/>
</dbReference>
<dbReference type="GO" id="GO:1990904">
    <property type="term" value="C:ribonucleoprotein complex"/>
    <property type="evidence" value="ECO:0007669"/>
    <property type="project" value="UniProtKB-KW"/>
</dbReference>
<dbReference type="InterPro" id="IPR001141">
    <property type="entry name" value="Ribosomal_eL27"/>
</dbReference>
<evidence type="ECO:0000256" key="11">
    <source>
        <dbReference type="ARBA" id="ARBA00023098"/>
    </source>
</evidence>
<dbReference type="GO" id="GO:0019287">
    <property type="term" value="P:isopentenyl diphosphate biosynthetic process, mevalonate pathway"/>
    <property type="evidence" value="ECO:0007669"/>
    <property type="project" value="InterPro"/>
</dbReference>
<evidence type="ECO:0000256" key="12">
    <source>
        <dbReference type="ARBA" id="ARBA00023166"/>
    </source>
</evidence>
<dbReference type="FunFam" id="2.30.30.770:FF:000001">
    <property type="entry name" value="60S ribosomal protein L27"/>
    <property type="match status" value="1"/>
</dbReference>
<keyword evidence="5" id="KW-0444">Lipid biosynthesis</keyword>
<dbReference type="InterPro" id="IPR014721">
    <property type="entry name" value="Ribsml_uS5_D2-typ_fold_subgr"/>
</dbReference>
<dbReference type="RefSeq" id="XP_060122376.1">
    <property type="nucleotide sequence ID" value="XM_060266393.1"/>
</dbReference>
<dbReference type="InterPro" id="IPR041431">
    <property type="entry name" value="Mvd1_C"/>
</dbReference>
<evidence type="ECO:0000256" key="4">
    <source>
        <dbReference type="ARBA" id="ARBA00012296"/>
    </source>
</evidence>
<protein>
    <recommendedName>
        <fullName evidence="4">diphosphomevalonate decarboxylase</fullName>
        <ecNumber evidence="4">4.1.1.33</ecNumber>
    </recommendedName>
</protein>